<keyword evidence="4" id="KW-1185">Reference proteome</keyword>
<dbReference type="RefSeq" id="WP_379737921.1">
    <property type="nucleotide sequence ID" value="NZ_JBHRVV010000001.1"/>
</dbReference>
<dbReference type="Pfam" id="PF18602">
    <property type="entry name" value="Rap1a"/>
    <property type="match status" value="1"/>
</dbReference>
<reference evidence="4" key="1">
    <citation type="journal article" date="2019" name="Int. J. Syst. Evol. Microbiol.">
        <title>The Global Catalogue of Microorganisms (GCM) 10K type strain sequencing project: providing services to taxonomists for standard genome sequencing and annotation.</title>
        <authorList>
            <consortium name="The Broad Institute Genomics Platform"/>
            <consortium name="The Broad Institute Genome Sequencing Center for Infectious Disease"/>
            <person name="Wu L."/>
            <person name="Ma J."/>
        </authorList>
    </citation>
    <scope>NUCLEOTIDE SEQUENCE [LARGE SCALE GENOMIC DNA]</scope>
    <source>
        <strain evidence="4">CCM 7480</strain>
    </source>
</reference>
<dbReference type="Gene3D" id="1.10.890.40">
    <property type="match status" value="1"/>
</dbReference>
<gene>
    <name evidence="3" type="ORF">ACFOPH_12370</name>
</gene>
<proteinExistence type="predicted"/>
<name>A0ABV7PLI1_9BURK</name>
<evidence type="ECO:0000313" key="3">
    <source>
        <dbReference type="EMBL" id="MFC3459028.1"/>
    </source>
</evidence>
<accession>A0ABV7PLI1</accession>
<dbReference type="InterPro" id="IPR041238">
    <property type="entry name" value="Rap1a"/>
</dbReference>
<sequence>MLLAGASQAQNRDKEHPFRMPGTPAKVVPAPTPWMSGAQLLQQLDPPVRTANRQATVDEATRYLMGIHDATESGLWCYTDGRPRPTPKQSPKTMRSSTLAYLRKLPAERLNEKAAVLIIRMWQEKWFFAGNGGRRD</sequence>
<protein>
    <submittedName>
        <fullName evidence="3">Rap1a/Tai family immunity protein</fullName>
    </submittedName>
</protein>
<dbReference type="EMBL" id="JBHRVV010000001">
    <property type="protein sequence ID" value="MFC3459028.1"/>
    <property type="molecule type" value="Genomic_DNA"/>
</dbReference>
<dbReference type="Proteomes" id="UP001595665">
    <property type="component" value="Unassembled WGS sequence"/>
</dbReference>
<evidence type="ECO:0000259" key="2">
    <source>
        <dbReference type="Pfam" id="PF18602"/>
    </source>
</evidence>
<feature type="region of interest" description="Disordered" evidence="1">
    <location>
        <begin position="1"/>
        <end position="22"/>
    </location>
</feature>
<organism evidence="3 4">
    <name type="scientific">Massilia haematophila</name>
    <dbReference type="NCBI Taxonomy" id="457923"/>
    <lineage>
        <taxon>Bacteria</taxon>
        <taxon>Pseudomonadati</taxon>
        <taxon>Pseudomonadota</taxon>
        <taxon>Betaproteobacteria</taxon>
        <taxon>Burkholderiales</taxon>
        <taxon>Oxalobacteraceae</taxon>
        <taxon>Telluria group</taxon>
        <taxon>Massilia</taxon>
    </lineage>
</organism>
<evidence type="ECO:0000313" key="4">
    <source>
        <dbReference type="Proteomes" id="UP001595665"/>
    </source>
</evidence>
<comment type="caution">
    <text evidence="3">The sequence shown here is derived from an EMBL/GenBank/DDBJ whole genome shotgun (WGS) entry which is preliminary data.</text>
</comment>
<evidence type="ECO:0000256" key="1">
    <source>
        <dbReference type="SAM" id="MobiDB-lite"/>
    </source>
</evidence>
<feature type="domain" description="Rap1a immunity protein" evidence="2">
    <location>
        <begin position="36"/>
        <end position="126"/>
    </location>
</feature>